<dbReference type="EMBL" id="BMAT01000494">
    <property type="protein sequence ID" value="GFR67339.1"/>
    <property type="molecule type" value="Genomic_DNA"/>
</dbReference>
<feature type="transmembrane region" description="Helical" evidence="1">
    <location>
        <begin position="149"/>
        <end position="169"/>
    </location>
</feature>
<feature type="transmembrane region" description="Helical" evidence="1">
    <location>
        <begin position="181"/>
        <end position="200"/>
    </location>
</feature>
<accession>A0AAV4F2X8</accession>
<reference evidence="3 4" key="1">
    <citation type="journal article" date="2021" name="Elife">
        <title>Chloroplast acquisition without the gene transfer in kleptoplastic sea slugs, Plakobranchus ocellatus.</title>
        <authorList>
            <person name="Maeda T."/>
            <person name="Takahashi S."/>
            <person name="Yoshida T."/>
            <person name="Shimamura S."/>
            <person name="Takaki Y."/>
            <person name="Nagai Y."/>
            <person name="Toyoda A."/>
            <person name="Suzuki Y."/>
            <person name="Arimoto A."/>
            <person name="Ishii H."/>
            <person name="Satoh N."/>
            <person name="Nishiyama T."/>
            <person name="Hasebe M."/>
            <person name="Maruyama T."/>
            <person name="Minagawa J."/>
            <person name="Obokata J."/>
            <person name="Shigenobu S."/>
        </authorList>
    </citation>
    <scope>NUCLEOTIDE SEQUENCE [LARGE SCALE GENOMIC DNA]</scope>
</reference>
<dbReference type="Proteomes" id="UP000762676">
    <property type="component" value="Unassembled WGS sequence"/>
</dbReference>
<feature type="transmembrane region" description="Helical" evidence="1">
    <location>
        <begin position="48"/>
        <end position="75"/>
    </location>
</feature>
<dbReference type="AlphaFoldDB" id="A0AAV4F2X8"/>
<evidence type="ECO:0000313" key="3">
    <source>
        <dbReference type="EMBL" id="GFR67339.1"/>
    </source>
</evidence>
<feature type="chain" id="PRO_5043909998" evidence="2">
    <location>
        <begin position="17"/>
        <end position="472"/>
    </location>
</feature>
<dbReference type="GO" id="GO:0016740">
    <property type="term" value="F:transferase activity"/>
    <property type="evidence" value="ECO:0007669"/>
    <property type="project" value="UniProtKB-KW"/>
</dbReference>
<feature type="transmembrane region" description="Helical" evidence="1">
    <location>
        <begin position="20"/>
        <end position="36"/>
    </location>
</feature>
<keyword evidence="1" id="KW-0812">Transmembrane</keyword>
<keyword evidence="1" id="KW-0472">Membrane</keyword>
<gene>
    <name evidence="3" type="ORF">ElyMa_000251400</name>
</gene>
<proteinExistence type="predicted"/>
<evidence type="ECO:0000256" key="1">
    <source>
        <dbReference type="SAM" id="Phobius"/>
    </source>
</evidence>
<keyword evidence="4" id="KW-1185">Reference proteome</keyword>
<name>A0AAV4F2X8_9GAST</name>
<protein>
    <submittedName>
        <fullName evidence="3">4-amino-4-deoxy-L-arabinose transferase</fullName>
    </submittedName>
</protein>
<evidence type="ECO:0000256" key="2">
    <source>
        <dbReference type="SAM" id="SignalP"/>
    </source>
</evidence>
<feature type="transmembrane region" description="Helical" evidence="1">
    <location>
        <begin position="95"/>
        <end position="113"/>
    </location>
</feature>
<comment type="caution">
    <text evidence="3">The sequence shown here is derived from an EMBL/GenBank/DDBJ whole genome shotgun (WGS) entry which is preliminary data.</text>
</comment>
<sequence length="472" mass="53024">MLGMILVTSLGMPACANPTANLYALFFAIAAFRVAAETDLFDHPGKLVLLGLMIGLCVLFRHLSGILLGCGLVTWLLSHPKIQHQRQPASRTNTFLGRLLLFLAFLGVAGYSINRSDLTGLSLFSFPALMIAVVAIWKARPDAKAVWRILLPCSLGLFLAFLPLAIYLSCKGIWQAWLQDIVILPLSLISMPFIETWRYSDLLLTVSGEISQITNTISTINYLTWIGLVLVPGIAGWFVARRFAVQFSLDNHHKALPAFVVCAPFYGLASLHFEIPLYLIWSIPPLLMTAFWLWGKPNQWQKAGFIGLAVITVGTQTTLVGAPVWERSFAQFVTTQPGDFLANSRLEGRAQINLTAEETDFYQRSLALIDENTTPSDSIFSFPSHPQWYFLSGRKNPTKHLFSGVSINSEYSLFEIEKQFTEHPPAMVIHKTNDKYGNPFTGRLRHWFDQHYQLIHSEKGFDFLVVKDRQTK</sequence>
<keyword evidence="3" id="KW-0808">Transferase</keyword>
<organism evidence="3 4">
    <name type="scientific">Elysia marginata</name>
    <dbReference type="NCBI Taxonomy" id="1093978"/>
    <lineage>
        <taxon>Eukaryota</taxon>
        <taxon>Metazoa</taxon>
        <taxon>Spiralia</taxon>
        <taxon>Lophotrochozoa</taxon>
        <taxon>Mollusca</taxon>
        <taxon>Gastropoda</taxon>
        <taxon>Heterobranchia</taxon>
        <taxon>Euthyneura</taxon>
        <taxon>Panpulmonata</taxon>
        <taxon>Sacoglossa</taxon>
        <taxon>Placobranchoidea</taxon>
        <taxon>Plakobranchidae</taxon>
        <taxon>Elysia</taxon>
    </lineage>
</organism>
<keyword evidence="1" id="KW-1133">Transmembrane helix</keyword>
<feature type="transmembrane region" description="Helical" evidence="1">
    <location>
        <begin position="305"/>
        <end position="325"/>
    </location>
</feature>
<keyword evidence="2" id="KW-0732">Signal</keyword>
<feature type="transmembrane region" description="Helical" evidence="1">
    <location>
        <begin position="220"/>
        <end position="240"/>
    </location>
</feature>
<feature type="transmembrane region" description="Helical" evidence="1">
    <location>
        <begin position="120"/>
        <end position="137"/>
    </location>
</feature>
<feature type="transmembrane region" description="Helical" evidence="1">
    <location>
        <begin position="275"/>
        <end position="293"/>
    </location>
</feature>
<feature type="signal peptide" evidence="2">
    <location>
        <begin position="1"/>
        <end position="16"/>
    </location>
</feature>
<evidence type="ECO:0000313" key="4">
    <source>
        <dbReference type="Proteomes" id="UP000762676"/>
    </source>
</evidence>